<evidence type="ECO:0000259" key="1">
    <source>
        <dbReference type="Pfam" id="PF08241"/>
    </source>
</evidence>
<dbReference type="InterPro" id="IPR029063">
    <property type="entry name" value="SAM-dependent_MTases_sf"/>
</dbReference>
<dbReference type="SUPFAM" id="SSF53335">
    <property type="entry name" value="S-adenosyl-L-methionine-dependent methyltransferases"/>
    <property type="match status" value="1"/>
</dbReference>
<dbReference type="GO" id="GO:0008757">
    <property type="term" value="F:S-adenosylmethionine-dependent methyltransferase activity"/>
    <property type="evidence" value="ECO:0007669"/>
    <property type="project" value="InterPro"/>
</dbReference>
<protein>
    <recommendedName>
        <fullName evidence="1">Methyltransferase type 11 domain-containing protein</fullName>
    </recommendedName>
</protein>
<name>A0A364Y9B4_9BACT</name>
<gene>
    <name evidence="2" type="ORF">DQQ10_02320</name>
</gene>
<dbReference type="CDD" id="cd02440">
    <property type="entry name" value="AdoMet_MTases"/>
    <property type="match status" value="1"/>
</dbReference>
<evidence type="ECO:0000313" key="3">
    <source>
        <dbReference type="Proteomes" id="UP000251889"/>
    </source>
</evidence>
<dbReference type="OrthoDB" id="9784101at2"/>
<accession>A0A364Y9B4</accession>
<dbReference type="EMBL" id="QMFY01000001">
    <property type="protein sequence ID" value="RAW02959.1"/>
    <property type="molecule type" value="Genomic_DNA"/>
</dbReference>
<reference evidence="2 3" key="1">
    <citation type="submission" date="2018-06" db="EMBL/GenBank/DDBJ databases">
        <title>Chryseolinea flavus sp. nov., a member of the phylum Bacteroidetes isolated from soil.</title>
        <authorList>
            <person name="Li Y."/>
            <person name="Wang J."/>
        </authorList>
    </citation>
    <scope>NUCLEOTIDE SEQUENCE [LARGE SCALE GENOMIC DNA]</scope>
    <source>
        <strain evidence="2 3">SDU1-6</strain>
    </source>
</reference>
<sequence length="171" mass="19295">MEFEIGRKLIEDAIDQTRPQVWADLGAGSGFFTKILDSLLAHESLIYAIDHDQKVKSILGERISVKPIVADIVSPPNDLEMLDGIMLANALHYVEDKISFLEVWSRRLNDDGFFLIVEYDTEEANQWVPYPVSFESLHALGKKLDAEVILINTTPSVYHAGGIYSSIFRKK</sequence>
<dbReference type="RefSeq" id="WP_112745173.1">
    <property type="nucleotide sequence ID" value="NZ_QMFY01000001.1"/>
</dbReference>
<organism evidence="2 3">
    <name type="scientific">Pseudochryseolinea flava</name>
    <dbReference type="NCBI Taxonomy" id="2059302"/>
    <lineage>
        <taxon>Bacteria</taxon>
        <taxon>Pseudomonadati</taxon>
        <taxon>Bacteroidota</taxon>
        <taxon>Cytophagia</taxon>
        <taxon>Cytophagales</taxon>
        <taxon>Fulvivirgaceae</taxon>
        <taxon>Pseudochryseolinea</taxon>
    </lineage>
</organism>
<dbReference type="Pfam" id="PF08241">
    <property type="entry name" value="Methyltransf_11"/>
    <property type="match status" value="1"/>
</dbReference>
<dbReference type="Gene3D" id="3.40.50.150">
    <property type="entry name" value="Vaccinia Virus protein VP39"/>
    <property type="match status" value="1"/>
</dbReference>
<dbReference type="Proteomes" id="UP000251889">
    <property type="component" value="Unassembled WGS sequence"/>
</dbReference>
<dbReference type="PANTHER" id="PTHR43861">
    <property type="entry name" value="TRANS-ACONITATE 2-METHYLTRANSFERASE-RELATED"/>
    <property type="match status" value="1"/>
</dbReference>
<feature type="domain" description="Methyltransferase type 11" evidence="1">
    <location>
        <begin position="24"/>
        <end position="116"/>
    </location>
</feature>
<keyword evidence="3" id="KW-1185">Reference proteome</keyword>
<dbReference type="AlphaFoldDB" id="A0A364Y9B4"/>
<dbReference type="InterPro" id="IPR013216">
    <property type="entry name" value="Methyltransf_11"/>
</dbReference>
<evidence type="ECO:0000313" key="2">
    <source>
        <dbReference type="EMBL" id="RAW02959.1"/>
    </source>
</evidence>
<proteinExistence type="predicted"/>
<comment type="caution">
    <text evidence="2">The sequence shown here is derived from an EMBL/GenBank/DDBJ whole genome shotgun (WGS) entry which is preliminary data.</text>
</comment>